<sequence>MYWHLHPTRVAMAWSVLVRCCRFVCRPSGSAENNLDKLGRRIHVVFSIARHALPTDIHRSPHLACIRRGSPDVRGKYHYPDTLRRYPYARSPVGFCPPPSVCLDTPGP</sequence>
<proteinExistence type="predicted"/>
<organism evidence="2 3">
    <name type="scientific">Colletotrichum tanaceti</name>
    <dbReference type="NCBI Taxonomy" id="1306861"/>
    <lineage>
        <taxon>Eukaryota</taxon>
        <taxon>Fungi</taxon>
        <taxon>Dikarya</taxon>
        <taxon>Ascomycota</taxon>
        <taxon>Pezizomycotina</taxon>
        <taxon>Sordariomycetes</taxon>
        <taxon>Hypocreomycetidae</taxon>
        <taxon>Glomerellales</taxon>
        <taxon>Glomerellaceae</taxon>
        <taxon>Colletotrichum</taxon>
        <taxon>Colletotrichum destructivum species complex</taxon>
    </lineage>
</organism>
<dbReference type="Proteomes" id="UP000310108">
    <property type="component" value="Unassembled WGS sequence"/>
</dbReference>
<evidence type="ECO:0000256" key="1">
    <source>
        <dbReference type="SAM" id="SignalP"/>
    </source>
</evidence>
<keyword evidence="1" id="KW-0732">Signal</keyword>
<protein>
    <recommendedName>
        <fullName evidence="4">Secreted protein</fullName>
    </recommendedName>
</protein>
<reference evidence="2 3" key="1">
    <citation type="journal article" date="2019" name="PLoS ONE">
        <title>Comparative genome analysis indicates high evolutionary potential of pathogenicity genes in Colletotrichum tanaceti.</title>
        <authorList>
            <person name="Lelwala R.V."/>
            <person name="Korhonen P.K."/>
            <person name="Young N.D."/>
            <person name="Scott J.B."/>
            <person name="Ades P.A."/>
            <person name="Gasser R.B."/>
            <person name="Taylor P.W.J."/>
        </authorList>
    </citation>
    <scope>NUCLEOTIDE SEQUENCE [LARGE SCALE GENOMIC DNA]</scope>
    <source>
        <strain evidence="2">BRIP57314</strain>
    </source>
</reference>
<feature type="signal peptide" evidence="1">
    <location>
        <begin position="1"/>
        <end position="20"/>
    </location>
</feature>
<gene>
    <name evidence="2" type="ORF">CTA1_6378</name>
</gene>
<feature type="chain" id="PRO_5020407659" description="Secreted protein" evidence="1">
    <location>
        <begin position="21"/>
        <end position="108"/>
    </location>
</feature>
<comment type="caution">
    <text evidence="2">The sequence shown here is derived from an EMBL/GenBank/DDBJ whole genome shotgun (WGS) entry which is preliminary data.</text>
</comment>
<dbReference type="EMBL" id="PJEX01000057">
    <property type="protein sequence ID" value="TKW56846.1"/>
    <property type="molecule type" value="Genomic_DNA"/>
</dbReference>
<name>A0A4V6DJM9_9PEZI</name>
<evidence type="ECO:0008006" key="4">
    <source>
        <dbReference type="Google" id="ProtNLM"/>
    </source>
</evidence>
<keyword evidence="3" id="KW-1185">Reference proteome</keyword>
<evidence type="ECO:0000313" key="3">
    <source>
        <dbReference type="Proteomes" id="UP000310108"/>
    </source>
</evidence>
<evidence type="ECO:0000313" key="2">
    <source>
        <dbReference type="EMBL" id="TKW56846.1"/>
    </source>
</evidence>
<accession>A0A4V6DJM9</accession>
<dbReference type="AlphaFoldDB" id="A0A4V6DJM9"/>